<evidence type="ECO:0000259" key="1">
    <source>
        <dbReference type="PROSITE" id="PS50157"/>
    </source>
</evidence>
<dbReference type="InterPro" id="IPR013087">
    <property type="entry name" value="Znf_C2H2_type"/>
</dbReference>
<feature type="domain" description="C2H2-type" evidence="1">
    <location>
        <begin position="73"/>
        <end position="102"/>
    </location>
</feature>
<comment type="caution">
    <text evidence="2">The sequence shown here is derived from an EMBL/GenBank/DDBJ whole genome shotgun (WGS) entry which is preliminary data.</text>
</comment>
<sequence length="123" mass="14378">MTYKVFLKEKKVNRQMDANLVKKAFPPVPYSENKHINVRGDYSPFNGDLVYWSKRQSKLDNGATSRTLIRQKHTCGYCGLKFIDEEKIQLHHINRNHSNSRANNLLAVHESCQNYIHRCKSES</sequence>
<dbReference type="PROSITE" id="PS50157">
    <property type="entry name" value="ZINC_FINGER_C2H2_2"/>
    <property type="match status" value="1"/>
</dbReference>
<organism evidence="2 3">
    <name type="scientific">Microcystis aeruginosa Ma_MB_S_20031200_S102</name>
    <dbReference type="NCBI Taxonomy" id="2486254"/>
    <lineage>
        <taxon>Bacteria</taxon>
        <taxon>Bacillati</taxon>
        <taxon>Cyanobacteriota</taxon>
        <taxon>Cyanophyceae</taxon>
        <taxon>Oscillatoriophycideae</taxon>
        <taxon>Chroococcales</taxon>
        <taxon>Microcystaceae</taxon>
        <taxon>Microcystis</taxon>
    </lineage>
</organism>
<proteinExistence type="predicted"/>
<protein>
    <submittedName>
        <fullName evidence="2">HNH endonuclease</fullName>
    </submittedName>
</protein>
<dbReference type="EMBL" id="SFBI01000187">
    <property type="protein sequence ID" value="TRU31573.1"/>
    <property type="molecule type" value="Genomic_DNA"/>
</dbReference>
<keyword evidence="2" id="KW-0378">Hydrolase</keyword>
<dbReference type="InterPro" id="IPR003615">
    <property type="entry name" value="HNH_nuc"/>
</dbReference>
<evidence type="ECO:0000313" key="2">
    <source>
        <dbReference type="EMBL" id="TRU31573.1"/>
    </source>
</evidence>
<reference evidence="2 3" key="1">
    <citation type="submission" date="2019-01" db="EMBL/GenBank/DDBJ databases">
        <title>Coherence of Microcystis species and biogeography revealed through population genomics.</title>
        <authorList>
            <person name="Perez-Carrascal O.M."/>
            <person name="Terrat Y."/>
            <person name="Giani A."/>
            <person name="Fortin N."/>
            <person name="Tromas N."/>
            <person name="Shapiro B.J."/>
        </authorList>
    </citation>
    <scope>NUCLEOTIDE SEQUENCE [LARGE SCALE GENOMIC DNA]</scope>
    <source>
        <strain evidence="2">Ma_MB_S_20031200_S102</strain>
    </source>
</reference>
<keyword evidence="2" id="KW-0540">Nuclease</keyword>
<dbReference type="Proteomes" id="UP000317708">
    <property type="component" value="Unassembled WGS sequence"/>
</dbReference>
<dbReference type="GO" id="GO:0004519">
    <property type="term" value="F:endonuclease activity"/>
    <property type="evidence" value="ECO:0007669"/>
    <property type="project" value="UniProtKB-KW"/>
</dbReference>
<keyword evidence="2" id="KW-0255">Endonuclease</keyword>
<dbReference type="AlphaFoldDB" id="A0A552EB21"/>
<dbReference type="PROSITE" id="PS00028">
    <property type="entry name" value="ZINC_FINGER_C2H2_1"/>
    <property type="match status" value="1"/>
</dbReference>
<evidence type="ECO:0000313" key="3">
    <source>
        <dbReference type="Proteomes" id="UP000317708"/>
    </source>
</evidence>
<name>A0A552EB21_MICAE</name>
<dbReference type="SMART" id="SM00507">
    <property type="entry name" value="HNHc"/>
    <property type="match status" value="1"/>
</dbReference>
<gene>
    <name evidence="2" type="ORF">EWV92_20380</name>
</gene>
<accession>A0A552EB21</accession>